<dbReference type="SMART" id="SM00043">
    <property type="entry name" value="CY"/>
    <property type="match status" value="1"/>
</dbReference>
<sequence>MFHLVLWFSAFVIISKNSAKIMQFGREAQSNVNDPEIQEIAEKALEKVNMKMNYRNLYKLVKVINARTQTIAGMKYYLTILAAPTTCRKSSKNVNAANCVIDKSKPEKKFKIEVWSAPWQNIFEVTLI</sequence>
<evidence type="ECO:0000259" key="5">
    <source>
        <dbReference type="SMART" id="SM00043"/>
    </source>
</evidence>
<dbReference type="Pfam" id="PF00031">
    <property type="entry name" value="Cystatin"/>
    <property type="match status" value="1"/>
</dbReference>
<dbReference type="Gene3D" id="3.10.450.10">
    <property type="match status" value="1"/>
</dbReference>
<comment type="similarity">
    <text evidence="1">Belongs to the cystatin family.</text>
</comment>
<evidence type="ECO:0000256" key="2">
    <source>
        <dbReference type="ARBA" id="ARBA00022690"/>
    </source>
</evidence>
<feature type="chain" id="PRO_5035317549" description="Cystatin domain-containing protein" evidence="4">
    <location>
        <begin position="20"/>
        <end position="128"/>
    </location>
</feature>
<dbReference type="CDD" id="cd00042">
    <property type="entry name" value="CY"/>
    <property type="match status" value="1"/>
</dbReference>
<dbReference type="PANTHER" id="PTHR46186:SF2">
    <property type="entry name" value="CYSTATIN"/>
    <property type="match status" value="1"/>
</dbReference>
<dbReference type="SUPFAM" id="SSF54403">
    <property type="entry name" value="Cystatin/monellin"/>
    <property type="match status" value="1"/>
</dbReference>
<dbReference type="EMBL" id="CAKAEH010000378">
    <property type="protein sequence ID" value="CAG9530810.1"/>
    <property type="molecule type" value="Genomic_DNA"/>
</dbReference>
<dbReference type="AlphaFoldDB" id="A0A8J2PWG8"/>
<gene>
    <name evidence="6" type="ORF">CJOHNSTONI_LOCUS1260</name>
</gene>
<name>A0A8J2PWG8_9BILA</name>
<dbReference type="InterPro" id="IPR046350">
    <property type="entry name" value="Cystatin_sf"/>
</dbReference>
<keyword evidence="4" id="KW-0732">Signal</keyword>
<keyword evidence="3" id="KW-0789">Thiol protease inhibitor</keyword>
<dbReference type="GO" id="GO:0005615">
    <property type="term" value="C:extracellular space"/>
    <property type="evidence" value="ECO:0007669"/>
    <property type="project" value="TreeGrafter"/>
</dbReference>
<accession>A0A8J2PWG8</accession>
<dbReference type="GO" id="GO:0005737">
    <property type="term" value="C:cytoplasm"/>
    <property type="evidence" value="ECO:0007669"/>
    <property type="project" value="TreeGrafter"/>
</dbReference>
<dbReference type="PANTHER" id="PTHR46186">
    <property type="entry name" value="CYSTATIN"/>
    <property type="match status" value="1"/>
</dbReference>
<dbReference type="OrthoDB" id="110606at2759"/>
<comment type="caution">
    <text evidence="6">The sequence shown here is derived from an EMBL/GenBank/DDBJ whole genome shotgun (WGS) entry which is preliminary data.</text>
</comment>
<organism evidence="6 7">
    <name type="scientific">Cercopithifilaria johnstoni</name>
    <dbReference type="NCBI Taxonomy" id="2874296"/>
    <lineage>
        <taxon>Eukaryota</taxon>
        <taxon>Metazoa</taxon>
        <taxon>Ecdysozoa</taxon>
        <taxon>Nematoda</taxon>
        <taxon>Chromadorea</taxon>
        <taxon>Rhabditida</taxon>
        <taxon>Spirurina</taxon>
        <taxon>Spiruromorpha</taxon>
        <taxon>Filarioidea</taxon>
        <taxon>Onchocercidae</taxon>
        <taxon>Cercopithifilaria</taxon>
    </lineage>
</organism>
<keyword evidence="2" id="KW-0646">Protease inhibitor</keyword>
<feature type="signal peptide" evidence="4">
    <location>
        <begin position="1"/>
        <end position="19"/>
    </location>
</feature>
<evidence type="ECO:0000256" key="3">
    <source>
        <dbReference type="ARBA" id="ARBA00022704"/>
    </source>
</evidence>
<dbReference type="GO" id="GO:0031982">
    <property type="term" value="C:vesicle"/>
    <property type="evidence" value="ECO:0007669"/>
    <property type="project" value="TreeGrafter"/>
</dbReference>
<dbReference type="InterPro" id="IPR000010">
    <property type="entry name" value="Cystatin_dom"/>
</dbReference>
<dbReference type="Proteomes" id="UP000746747">
    <property type="component" value="Unassembled WGS sequence"/>
</dbReference>
<reference evidence="6" key="1">
    <citation type="submission" date="2021-09" db="EMBL/GenBank/DDBJ databases">
        <authorList>
            <consortium name="Pathogen Informatics"/>
        </authorList>
    </citation>
    <scope>NUCLEOTIDE SEQUENCE</scope>
</reference>
<feature type="domain" description="Cystatin" evidence="5">
    <location>
        <begin position="21"/>
        <end position="128"/>
    </location>
</feature>
<dbReference type="GO" id="GO:0004869">
    <property type="term" value="F:cysteine-type endopeptidase inhibitor activity"/>
    <property type="evidence" value="ECO:0007669"/>
    <property type="project" value="UniProtKB-KW"/>
</dbReference>
<keyword evidence="7" id="KW-1185">Reference proteome</keyword>
<evidence type="ECO:0000313" key="7">
    <source>
        <dbReference type="Proteomes" id="UP000746747"/>
    </source>
</evidence>
<evidence type="ECO:0000256" key="1">
    <source>
        <dbReference type="ARBA" id="ARBA00009403"/>
    </source>
</evidence>
<evidence type="ECO:0000256" key="4">
    <source>
        <dbReference type="SAM" id="SignalP"/>
    </source>
</evidence>
<evidence type="ECO:0000313" key="6">
    <source>
        <dbReference type="EMBL" id="CAG9530810.1"/>
    </source>
</evidence>
<proteinExistence type="inferred from homology"/>
<protein>
    <recommendedName>
        <fullName evidence="5">Cystatin domain-containing protein</fullName>
    </recommendedName>
</protein>